<organism evidence="4 5">
    <name type="scientific">Aspergillus campestris (strain IBT 28561)</name>
    <dbReference type="NCBI Taxonomy" id="1392248"/>
    <lineage>
        <taxon>Eukaryota</taxon>
        <taxon>Fungi</taxon>
        <taxon>Dikarya</taxon>
        <taxon>Ascomycota</taxon>
        <taxon>Pezizomycotina</taxon>
        <taxon>Eurotiomycetes</taxon>
        <taxon>Eurotiomycetidae</taxon>
        <taxon>Eurotiales</taxon>
        <taxon>Aspergillaceae</taxon>
        <taxon>Aspergillus</taxon>
        <taxon>Aspergillus subgen. Circumdati</taxon>
    </lineage>
</organism>
<gene>
    <name evidence="4" type="ORF">P168DRAFT_286743</name>
</gene>
<dbReference type="Pfam" id="PF00248">
    <property type="entry name" value="Aldo_ket_red"/>
    <property type="match status" value="1"/>
</dbReference>
<sequence>MARPAMGKLSFEAYPLRPVPGAPAPPVAAHLPVFIYGTAWKKERTADLVHQAISSGFRAVDTAAQPKHYREDLVGEGVRRAIREGIVRREDLHIQTKFTSVNGQAPNNMPYDPSTSITQQVHASIASSLHNLRTNDTPKPQGSDKGTSEDSYIDLLLLHSPLPTMSQTVEAWTAAETYVPHRIRNLGISNTTLPILRELSSLVRVPPAVVQNRFYVATQFDVPLREFCREQRAGGIIYQSFWTLTANPELLRSGPVGELARWAGVSREQALYCLVLGLGRTTVLNGTTDRGRMWGDLAALGAVERVAGEKPGLWEEVLEEFRGLVGDSVAL</sequence>
<name>A0A2I1DFL3_ASPC2</name>
<evidence type="ECO:0000313" key="5">
    <source>
        <dbReference type="Proteomes" id="UP000234254"/>
    </source>
</evidence>
<protein>
    <submittedName>
        <fullName evidence="4">Aldo/keto reductase</fullName>
    </submittedName>
</protein>
<dbReference type="PANTHER" id="PTHR11732">
    <property type="entry name" value="ALDO/KETO REDUCTASE"/>
    <property type="match status" value="1"/>
</dbReference>
<dbReference type="OrthoDB" id="5357513at2759"/>
<feature type="compositionally biased region" description="Polar residues" evidence="2">
    <location>
        <begin position="129"/>
        <end position="140"/>
    </location>
</feature>
<dbReference type="AlphaFoldDB" id="A0A2I1DFL3"/>
<evidence type="ECO:0000313" key="4">
    <source>
        <dbReference type="EMBL" id="PKY08658.1"/>
    </source>
</evidence>
<comment type="caution">
    <text evidence="4">The sequence shown here is derived from an EMBL/GenBank/DDBJ whole genome shotgun (WGS) entry which is preliminary data.</text>
</comment>
<dbReference type="GeneID" id="36543937"/>
<evidence type="ECO:0000259" key="3">
    <source>
        <dbReference type="Pfam" id="PF00248"/>
    </source>
</evidence>
<dbReference type="EMBL" id="MSFM01000001">
    <property type="protein sequence ID" value="PKY08658.1"/>
    <property type="molecule type" value="Genomic_DNA"/>
</dbReference>
<dbReference type="InterPro" id="IPR020471">
    <property type="entry name" value="AKR"/>
</dbReference>
<reference evidence="4" key="1">
    <citation type="submission" date="2016-12" db="EMBL/GenBank/DDBJ databases">
        <title>The genomes of Aspergillus section Nigri reveals drivers in fungal speciation.</title>
        <authorList>
            <consortium name="DOE Joint Genome Institute"/>
            <person name="Vesth T.C."/>
            <person name="Nybo J."/>
            <person name="Theobald S."/>
            <person name="Brandl J."/>
            <person name="Frisvad J.C."/>
            <person name="Nielsen K.F."/>
            <person name="Lyhne E.K."/>
            <person name="Kogle M.E."/>
            <person name="Kuo A."/>
            <person name="Riley R."/>
            <person name="Clum A."/>
            <person name="Nolan M."/>
            <person name="Lipzen A."/>
            <person name="Salamov A."/>
            <person name="Henrissat B."/>
            <person name="Wiebenga A."/>
            <person name="De vries R.P."/>
            <person name="Grigoriev I.V."/>
            <person name="Mortensen U.H."/>
            <person name="Andersen M.R."/>
            <person name="Baker S.E."/>
        </authorList>
    </citation>
    <scope>NUCLEOTIDE SEQUENCE</scope>
    <source>
        <strain evidence="4">IBT 28561</strain>
    </source>
</reference>
<dbReference type="InterPro" id="IPR023210">
    <property type="entry name" value="NADP_OxRdtase_dom"/>
</dbReference>
<keyword evidence="5" id="KW-1185">Reference proteome</keyword>
<evidence type="ECO:0000256" key="2">
    <source>
        <dbReference type="SAM" id="MobiDB-lite"/>
    </source>
</evidence>
<dbReference type="FunFam" id="3.20.20.100:FF:000045">
    <property type="entry name" value="Aldo-keto reductase (AKR), putative"/>
    <property type="match status" value="1"/>
</dbReference>
<dbReference type="Proteomes" id="UP000234254">
    <property type="component" value="Unassembled WGS sequence"/>
</dbReference>
<dbReference type="Gene3D" id="3.20.20.100">
    <property type="entry name" value="NADP-dependent oxidoreductase domain"/>
    <property type="match status" value="1"/>
</dbReference>
<feature type="domain" description="NADP-dependent oxidoreductase" evidence="3">
    <location>
        <begin position="40"/>
        <end position="135"/>
    </location>
</feature>
<keyword evidence="1" id="KW-0560">Oxidoreductase</keyword>
<dbReference type="VEuPathDB" id="FungiDB:P168DRAFT_286743"/>
<dbReference type="GO" id="GO:0016491">
    <property type="term" value="F:oxidoreductase activity"/>
    <property type="evidence" value="ECO:0007669"/>
    <property type="project" value="UniProtKB-KW"/>
</dbReference>
<dbReference type="InterPro" id="IPR036812">
    <property type="entry name" value="NAD(P)_OxRdtase_dom_sf"/>
</dbReference>
<feature type="region of interest" description="Disordered" evidence="2">
    <location>
        <begin position="129"/>
        <end position="148"/>
    </location>
</feature>
<accession>A0A2I1DFL3</accession>
<evidence type="ECO:0000256" key="1">
    <source>
        <dbReference type="ARBA" id="ARBA00023002"/>
    </source>
</evidence>
<dbReference type="SUPFAM" id="SSF51430">
    <property type="entry name" value="NAD(P)-linked oxidoreductase"/>
    <property type="match status" value="1"/>
</dbReference>
<dbReference type="RefSeq" id="XP_024697252.1">
    <property type="nucleotide sequence ID" value="XM_024836413.1"/>
</dbReference>
<proteinExistence type="predicted"/>